<dbReference type="InterPro" id="IPR024977">
    <property type="entry name" value="Apc4-like_WD40_dom"/>
</dbReference>
<proteinExistence type="predicted"/>
<evidence type="ECO:0000259" key="1">
    <source>
        <dbReference type="Pfam" id="PF12894"/>
    </source>
</evidence>
<accession>A0A0N5ACY5</accession>
<name>A0A0N5ACY5_9BILA</name>
<reference evidence="3" key="1">
    <citation type="submission" date="2017-02" db="UniProtKB">
        <authorList>
            <consortium name="WormBaseParasite"/>
        </authorList>
    </citation>
    <scope>IDENTIFICATION</scope>
</reference>
<dbReference type="STRING" id="451379.A0A0N5ACY5"/>
<keyword evidence="2" id="KW-1185">Reference proteome</keyword>
<sequence length="68" mass="7759">MKLKFKKIIVPEQDGAEKVVALNWTANGRKIAVVISDRNIQLFDENGTRRDKFATKPMDSKVGEVFEH</sequence>
<dbReference type="Pfam" id="PF12894">
    <property type="entry name" value="ANAPC4_WD40"/>
    <property type="match status" value="1"/>
</dbReference>
<dbReference type="Proteomes" id="UP000046393">
    <property type="component" value="Unplaced"/>
</dbReference>
<protein>
    <submittedName>
        <fullName evidence="3">ANAPC4_WD40 domain-containing protein</fullName>
    </submittedName>
</protein>
<organism evidence="2 3">
    <name type="scientific">Syphacia muris</name>
    <dbReference type="NCBI Taxonomy" id="451379"/>
    <lineage>
        <taxon>Eukaryota</taxon>
        <taxon>Metazoa</taxon>
        <taxon>Ecdysozoa</taxon>
        <taxon>Nematoda</taxon>
        <taxon>Chromadorea</taxon>
        <taxon>Rhabditida</taxon>
        <taxon>Spirurina</taxon>
        <taxon>Oxyuridomorpha</taxon>
        <taxon>Oxyuroidea</taxon>
        <taxon>Oxyuridae</taxon>
        <taxon>Syphacia</taxon>
    </lineage>
</organism>
<dbReference type="WBParaSite" id="SMUV_0000201501-mRNA-1">
    <property type="protein sequence ID" value="SMUV_0000201501-mRNA-1"/>
    <property type="gene ID" value="SMUV_0000201501"/>
</dbReference>
<feature type="domain" description="Anaphase-promoting complex subunit 4-like WD40" evidence="1">
    <location>
        <begin position="11"/>
        <end position="54"/>
    </location>
</feature>
<evidence type="ECO:0000313" key="3">
    <source>
        <dbReference type="WBParaSite" id="SMUV_0000201501-mRNA-1"/>
    </source>
</evidence>
<evidence type="ECO:0000313" key="2">
    <source>
        <dbReference type="Proteomes" id="UP000046393"/>
    </source>
</evidence>
<dbReference type="AlphaFoldDB" id="A0A0N5ACY5"/>